<dbReference type="Proteomes" id="UP001651158">
    <property type="component" value="Unassembled WGS sequence"/>
</dbReference>
<accession>A0ABR4Q2T6</accession>
<evidence type="ECO:0000313" key="2">
    <source>
        <dbReference type="Proteomes" id="UP001651158"/>
    </source>
</evidence>
<name>A0ABR4Q2T6_9CEST</name>
<proteinExistence type="predicted"/>
<evidence type="ECO:0000313" key="1">
    <source>
        <dbReference type="EMBL" id="KAL5103965.1"/>
    </source>
</evidence>
<dbReference type="EMBL" id="JAKROA010000015">
    <property type="protein sequence ID" value="KAL5103965.1"/>
    <property type="molecule type" value="Genomic_DNA"/>
</dbReference>
<keyword evidence="2" id="KW-1185">Reference proteome</keyword>
<gene>
    <name evidence="1" type="ORF">TcWFU_007495</name>
</gene>
<comment type="caution">
    <text evidence="1">The sequence shown here is derived from an EMBL/GenBank/DDBJ whole genome shotgun (WGS) entry which is preliminary data.</text>
</comment>
<protein>
    <submittedName>
        <fullName evidence="1">Uncharacterized protein</fullName>
    </submittedName>
</protein>
<organism evidence="1 2">
    <name type="scientific">Taenia crassiceps</name>
    <dbReference type="NCBI Taxonomy" id="6207"/>
    <lineage>
        <taxon>Eukaryota</taxon>
        <taxon>Metazoa</taxon>
        <taxon>Spiralia</taxon>
        <taxon>Lophotrochozoa</taxon>
        <taxon>Platyhelminthes</taxon>
        <taxon>Cestoda</taxon>
        <taxon>Eucestoda</taxon>
        <taxon>Cyclophyllidea</taxon>
        <taxon>Taeniidae</taxon>
        <taxon>Taenia</taxon>
    </lineage>
</organism>
<sequence length="226" mass="24577">MGTVEAIIRLLKAQLVMLRSDNLDIKEVPRPQWFASRRNIPRTNESRGTLITFFLVLLLHDSTSLRRRGGRGGKGGRPLSDADSVLTVKIVPPDRCEDQIHKSARPKSTSTAVKGALGLSQSNVSCIQAGTAWRGEITCPGGSTSGHGGTRSQVDEAFPTLKRQSTSICATVKLSHQGLRNKTKTENLQSQKAIQSHLVGGFQATLPNLPPCYYPGVNISKRLLIR</sequence>
<reference evidence="1 2" key="1">
    <citation type="journal article" date="2022" name="Front. Cell. Infect. Microbiol.">
        <title>The Genomes of Two Strains of Taenia crassiceps the Animal Model for the Study of Human Cysticercosis.</title>
        <authorList>
            <person name="Bobes R.J."/>
            <person name="Estrada K."/>
            <person name="Rios-Valencia D.G."/>
            <person name="Calderon-Gallegos A."/>
            <person name="de la Torre P."/>
            <person name="Carrero J.C."/>
            <person name="Sanchez-Flores A."/>
            <person name="Laclette J.P."/>
        </authorList>
    </citation>
    <scope>NUCLEOTIDE SEQUENCE [LARGE SCALE GENOMIC DNA]</scope>
    <source>
        <strain evidence="1">WFUcys</strain>
    </source>
</reference>